<dbReference type="AlphaFoldDB" id="A0A0E9XVB7"/>
<organism evidence="1">
    <name type="scientific">Anguilla anguilla</name>
    <name type="common">European freshwater eel</name>
    <name type="synonym">Muraena anguilla</name>
    <dbReference type="NCBI Taxonomy" id="7936"/>
    <lineage>
        <taxon>Eukaryota</taxon>
        <taxon>Metazoa</taxon>
        <taxon>Chordata</taxon>
        <taxon>Craniata</taxon>
        <taxon>Vertebrata</taxon>
        <taxon>Euteleostomi</taxon>
        <taxon>Actinopterygii</taxon>
        <taxon>Neopterygii</taxon>
        <taxon>Teleostei</taxon>
        <taxon>Anguilliformes</taxon>
        <taxon>Anguillidae</taxon>
        <taxon>Anguilla</taxon>
    </lineage>
</organism>
<name>A0A0E9XVB7_ANGAN</name>
<evidence type="ECO:0000313" key="1">
    <source>
        <dbReference type="EMBL" id="JAI06610.1"/>
    </source>
</evidence>
<accession>A0A0E9XVB7</accession>
<proteinExistence type="predicted"/>
<reference evidence="1" key="1">
    <citation type="submission" date="2014-11" db="EMBL/GenBank/DDBJ databases">
        <authorList>
            <person name="Amaro Gonzalez C."/>
        </authorList>
    </citation>
    <scope>NUCLEOTIDE SEQUENCE</scope>
</reference>
<dbReference type="EMBL" id="GBXM01001968">
    <property type="protein sequence ID" value="JAI06610.1"/>
    <property type="molecule type" value="Transcribed_RNA"/>
</dbReference>
<protein>
    <submittedName>
        <fullName evidence="1">Uncharacterized protein</fullName>
    </submittedName>
</protein>
<reference evidence="1" key="2">
    <citation type="journal article" date="2015" name="Fish Shellfish Immunol.">
        <title>Early steps in the European eel (Anguilla anguilla)-Vibrio vulnificus interaction in the gills: Role of the RtxA13 toxin.</title>
        <authorList>
            <person name="Callol A."/>
            <person name="Pajuelo D."/>
            <person name="Ebbesson L."/>
            <person name="Teles M."/>
            <person name="MacKenzie S."/>
            <person name="Amaro C."/>
        </authorList>
    </citation>
    <scope>NUCLEOTIDE SEQUENCE</scope>
</reference>
<sequence length="60" mass="6445">MEIPVAGSCSNLKTGSLGSTSLCTSMLKQTEVFWSWAGRRTFNKTEVWTGSAAATLSAMR</sequence>